<evidence type="ECO:0000256" key="6">
    <source>
        <dbReference type="SAM" id="Phobius"/>
    </source>
</evidence>
<reference evidence="8 9" key="1">
    <citation type="submission" date="2018-11" db="EMBL/GenBank/DDBJ databases">
        <title>Rhodococcus spongicola sp. nov. and Rhodococcus xishaensis sp. nov. from marine sponges.</title>
        <authorList>
            <person name="Li L."/>
            <person name="Lin H.W."/>
        </authorList>
    </citation>
    <scope>NUCLEOTIDE SEQUENCE [LARGE SCALE GENOMIC DNA]</scope>
    <source>
        <strain evidence="8 9">CCTCC AB2014297</strain>
    </source>
</reference>
<proteinExistence type="predicted"/>
<evidence type="ECO:0000256" key="2">
    <source>
        <dbReference type="ARBA" id="ARBA00022475"/>
    </source>
</evidence>
<accession>A0A3S3ZYX6</accession>
<dbReference type="OrthoDB" id="7596142at2"/>
<keyword evidence="4 6" id="KW-1133">Transmembrane helix</keyword>
<evidence type="ECO:0000256" key="4">
    <source>
        <dbReference type="ARBA" id="ARBA00022989"/>
    </source>
</evidence>
<feature type="transmembrane region" description="Helical" evidence="6">
    <location>
        <begin position="43"/>
        <end position="63"/>
    </location>
</feature>
<evidence type="ECO:0000256" key="5">
    <source>
        <dbReference type="ARBA" id="ARBA00023136"/>
    </source>
</evidence>
<keyword evidence="5 6" id="KW-0472">Membrane</keyword>
<keyword evidence="2" id="KW-1003">Cell membrane</keyword>
<dbReference type="AlphaFoldDB" id="A0A3S3ZYX6"/>
<evidence type="ECO:0000259" key="7">
    <source>
        <dbReference type="Pfam" id="PF13396"/>
    </source>
</evidence>
<evidence type="ECO:0000313" key="8">
    <source>
        <dbReference type="EMBL" id="RVW11361.1"/>
    </source>
</evidence>
<evidence type="ECO:0000256" key="1">
    <source>
        <dbReference type="ARBA" id="ARBA00004651"/>
    </source>
</evidence>
<sequence>MDSFWDFFWLVFACFAFAAYIMVLFAILTDLFRDHRTPGWGKAVWVLVLFVLPVIGEVVYLIARGHGMVDRAAAADRHFRQAEEDYIRETTGRSSERDLATAKSLLDSGAITDEEYRALAARARGAD</sequence>
<comment type="caution">
    <text evidence="8">The sequence shown here is derived from an EMBL/GenBank/DDBJ whole genome shotgun (WGS) entry which is preliminary data.</text>
</comment>
<keyword evidence="3 6" id="KW-0812">Transmembrane</keyword>
<dbReference type="Pfam" id="PF13396">
    <property type="entry name" value="PLDc_N"/>
    <property type="match status" value="1"/>
</dbReference>
<dbReference type="Proteomes" id="UP000286208">
    <property type="component" value="Unassembled WGS sequence"/>
</dbReference>
<organism evidence="8 9">
    <name type="scientific">Prescottella agglutinans</name>
    <dbReference type="NCBI Taxonomy" id="1644129"/>
    <lineage>
        <taxon>Bacteria</taxon>
        <taxon>Bacillati</taxon>
        <taxon>Actinomycetota</taxon>
        <taxon>Actinomycetes</taxon>
        <taxon>Mycobacteriales</taxon>
        <taxon>Nocardiaceae</taxon>
        <taxon>Prescottella</taxon>
    </lineage>
</organism>
<keyword evidence="9" id="KW-1185">Reference proteome</keyword>
<gene>
    <name evidence="8" type="ORF">EGT67_02785</name>
</gene>
<evidence type="ECO:0000313" key="9">
    <source>
        <dbReference type="Proteomes" id="UP000286208"/>
    </source>
</evidence>
<dbReference type="InterPro" id="IPR027379">
    <property type="entry name" value="CLS_N"/>
</dbReference>
<evidence type="ECO:0000256" key="3">
    <source>
        <dbReference type="ARBA" id="ARBA00022692"/>
    </source>
</evidence>
<dbReference type="EMBL" id="RKLP01000001">
    <property type="protein sequence ID" value="RVW11361.1"/>
    <property type="molecule type" value="Genomic_DNA"/>
</dbReference>
<comment type="subcellular location">
    <subcellularLocation>
        <location evidence="1">Cell membrane</location>
        <topology evidence="1">Multi-pass membrane protein</topology>
    </subcellularLocation>
</comment>
<protein>
    <recommendedName>
        <fullName evidence="7">Cardiolipin synthase N-terminal domain-containing protein</fullName>
    </recommendedName>
</protein>
<name>A0A3S3ZYX6_9NOCA</name>
<feature type="domain" description="Cardiolipin synthase N-terminal" evidence="7">
    <location>
        <begin position="19"/>
        <end position="64"/>
    </location>
</feature>
<dbReference type="RefSeq" id="WP_127914477.1">
    <property type="nucleotide sequence ID" value="NZ_RKLP01000001.1"/>
</dbReference>
<feature type="transmembrane region" description="Helical" evidence="6">
    <location>
        <begin position="7"/>
        <end position="28"/>
    </location>
</feature>
<dbReference type="GO" id="GO:0005886">
    <property type="term" value="C:plasma membrane"/>
    <property type="evidence" value="ECO:0007669"/>
    <property type="project" value="UniProtKB-SubCell"/>
</dbReference>